<dbReference type="RefSeq" id="XP_017986105.1">
    <property type="nucleotide sequence ID" value="XM_018130616.1"/>
</dbReference>
<evidence type="ECO:0000313" key="2">
    <source>
        <dbReference type="Proteomes" id="UP000243052"/>
    </source>
</evidence>
<dbReference type="OrthoDB" id="4082764at2759"/>
<dbReference type="Pfam" id="PF11124">
    <property type="entry name" value="Pho86"/>
    <property type="match status" value="1"/>
</dbReference>
<protein>
    <submittedName>
        <fullName evidence="1">HBR208Cp</fullName>
    </submittedName>
</protein>
<dbReference type="Proteomes" id="UP000243052">
    <property type="component" value="Chromosome ii"/>
</dbReference>
<organism evidence="1 2">
    <name type="scientific">Eremothecium sinecaudum</name>
    <dbReference type="NCBI Taxonomy" id="45286"/>
    <lineage>
        <taxon>Eukaryota</taxon>
        <taxon>Fungi</taxon>
        <taxon>Dikarya</taxon>
        <taxon>Ascomycota</taxon>
        <taxon>Saccharomycotina</taxon>
        <taxon>Saccharomycetes</taxon>
        <taxon>Saccharomycetales</taxon>
        <taxon>Saccharomycetaceae</taxon>
        <taxon>Eremothecium</taxon>
    </lineage>
</organism>
<dbReference type="AlphaFoldDB" id="A0A120K179"/>
<evidence type="ECO:0000313" key="1">
    <source>
        <dbReference type="EMBL" id="AMD19109.1"/>
    </source>
</evidence>
<dbReference type="EMBL" id="CP014242">
    <property type="protein sequence ID" value="AMD19109.1"/>
    <property type="molecule type" value="Genomic_DNA"/>
</dbReference>
<proteinExistence type="predicted"/>
<sequence>MGIPQIDPNLSNPIDEDAPPTIYGSHLKPELATAALNLPIDFIKQKESLANHYLATHHVTISAVLIAASVYVGKNYVFTTRSTNSVAEYLSFFLSNNKKEIITTVIVLCISASLLITSLSRLTGVVFKPKIDSIVNSRGITLFGLDLKQLANGDSKSVNDKKVDDTYVVVYRETPIALVSIAENMQLSTKESLVMGITTIGCRQVYQRSGIIEDLLDWALLRTKDIQQQSGKYKPGQSMKLLIEVYSFDKFMKKTLKKKGFNMLESFSMPESKILGGLFRVRRELWGIKFHFESKKE</sequence>
<keyword evidence="2" id="KW-1185">Reference proteome</keyword>
<reference evidence="1 2" key="1">
    <citation type="submission" date="2016-01" db="EMBL/GenBank/DDBJ databases">
        <title>Genome sequence of the yeast Holleya sinecauda.</title>
        <authorList>
            <person name="Dietrich F.S."/>
        </authorList>
    </citation>
    <scope>NUCLEOTIDE SEQUENCE [LARGE SCALE GENOMIC DNA]</scope>
    <source>
        <strain evidence="1 2">ATCC 58844</strain>
    </source>
</reference>
<gene>
    <name evidence="1" type="ORF">AW171_hschr2920</name>
</gene>
<dbReference type="GeneID" id="28722573"/>
<accession>A0A120K179</accession>
<dbReference type="STRING" id="45286.A0A120K179"/>
<dbReference type="InterPro" id="IPR024297">
    <property type="entry name" value="Pho86"/>
</dbReference>
<name>A0A120K179_9SACH</name>